<evidence type="ECO:0000313" key="10">
    <source>
        <dbReference type="EMBL" id="WAC12674.1"/>
    </source>
</evidence>
<feature type="transmembrane region" description="Helical" evidence="8">
    <location>
        <begin position="204"/>
        <end position="225"/>
    </location>
</feature>
<dbReference type="KEGG" id="dpf:ON006_01655"/>
<evidence type="ECO:0000256" key="5">
    <source>
        <dbReference type="ARBA" id="ARBA00022692"/>
    </source>
</evidence>
<evidence type="ECO:0000313" key="11">
    <source>
        <dbReference type="Proteomes" id="UP001164653"/>
    </source>
</evidence>
<dbReference type="InterPro" id="IPR050297">
    <property type="entry name" value="LipidA_mod_glycosyltrf_83"/>
</dbReference>
<feature type="transmembrane region" description="Helical" evidence="8">
    <location>
        <begin position="365"/>
        <end position="384"/>
    </location>
</feature>
<dbReference type="GO" id="GO:0010041">
    <property type="term" value="P:response to iron(III) ion"/>
    <property type="evidence" value="ECO:0007669"/>
    <property type="project" value="TreeGrafter"/>
</dbReference>
<dbReference type="GO" id="GO:0005886">
    <property type="term" value="C:plasma membrane"/>
    <property type="evidence" value="ECO:0007669"/>
    <property type="project" value="UniProtKB-SubCell"/>
</dbReference>
<reference evidence="10" key="1">
    <citation type="submission" date="2022-11" db="EMBL/GenBank/DDBJ databases">
        <title>Dyadobacter pollutisoli sp. nov., isolated from plastic dumped soil.</title>
        <authorList>
            <person name="Kim J.M."/>
            <person name="Kim K.R."/>
            <person name="Lee J.K."/>
            <person name="Hao L."/>
            <person name="Jeon C.O."/>
        </authorList>
    </citation>
    <scope>NUCLEOTIDE SEQUENCE</scope>
    <source>
        <strain evidence="10">U1</strain>
    </source>
</reference>
<dbReference type="RefSeq" id="WP_244823374.1">
    <property type="nucleotide sequence ID" value="NZ_CP112998.1"/>
</dbReference>
<feature type="transmembrane region" description="Helical" evidence="8">
    <location>
        <begin position="133"/>
        <end position="149"/>
    </location>
</feature>
<dbReference type="Pfam" id="PF13231">
    <property type="entry name" value="PMT_2"/>
    <property type="match status" value="1"/>
</dbReference>
<dbReference type="PANTHER" id="PTHR33908">
    <property type="entry name" value="MANNOSYLTRANSFERASE YKCB-RELATED"/>
    <property type="match status" value="1"/>
</dbReference>
<feature type="transmembrane region" description="Helical" evidence="8">
    <location>
        <begin position="7"/>
        <end position="27"/>
    </location>
</feature>
<feature type="transmembrane region" description="Helical" evidence="8">
    <location>
        <begin position="269"/>
        <end position="290"/>
    </location>
</feature>
<gene>
    <name evidence="10" type="ORF">ON006_01655</name>
</gene>
<keyword evidence="2" id="KW-1003">Cell membrane</keyword>
<keyword evidence="11" id="KW-1185">Reference proteome</keyword>
<organism evidence="10 11">
    <name type="scientific">Dyadobacter pollutisoli</name>
    <dbReference type="NCBI Taxonomy" id="2910158"/>
    <lineage>
        <taxon>Bacteria</taxon>
        <taxon>Pseudomonadati</taxon>
        <taxon>Bacteroidota</taxon>
        <taxon>Cytophagia</taxon>
        <taxon>Cytophagales</taxon>
        <taxon>Spirosomataceae</taxon>
        <taxon>Dyadobacter</taxon>
    </lineage>
</organism>
<dbReference type="GO" id="GO:0009103">
    <property type="term" value="P:lipopolysaccharide biosynthetic process"/>
    <property type="evidence" value="ECO:0007669"/>
    <property type="project" value="UniProtKB-ARBA"/>
</dbReference>
<feature type="domain" description="Glycosyltransferase RgtA/B/C/D-like" evidence="9">
    <location>
        <begin position="60"/>
        <end position="220"/>
    </location>
</feature>
<name>A0A9E8SLX4_9BACT</name>
<feature type="transmembrane region" description="Helical" evidence="8">
    <location>
        <begin position="390"/>
        <end position="409"/>
    </location>
</feature>
<evidence type="ECO:0000256" key="4">
    <source>
        <dbReference type="ARBA" id="ARBA00022679"/>
    </source>
</evidence>
<accession>A0A9E8SLX4</accession>
<keyword evidence="6 8" id="KW-1133">Transmembrane helix</keyword>
<dbReference type="AlphaFoldDB" id="A0A9E8SLX4"/>
<dbReference type="PANTHER" id="PTHR33908:SF3">
    <property type="entry name" value="UNDECAPRENYL PHOSPHATE-ALPHA-4-AMINO-4-DEOXY-L-ARABINOSE ARABINOSYL TRANSFERASE"/>
    <property type="match status" value="1"/>
</dbReference>
<keyword evidence="7 8" id="KW-0472">Membrane</keyword>
<dbReference type="GO" id="GO:0016763">
    <property type="term" value="F:pentosyltransferase activity"/>
    <property type="evidence" value="ECO:0007669"/>
    <property type="project" value="TreeGrafter"/>
</dbReference>
<dbReference type="EMBL" id="CP112998">
    <property type="protein sequence ID" value="WAC12674.1"/>
    <property type="molecule type" value="Genomic_DNA"/>
</dbReference>
<feature type="transmembrane region" description="Helical" evidence="8">
    <location>
        <begin position="421"/>
        <end position="442"/>
    </location>
</feature>
<evidence type="ECO:0000256" key="3">
    <source>
        <dbReference type="ARBA" id="ARBA00022676"/>
    </source>
</evidence>
<keyword evidence="4 10" id="KW-0808">Transferase</keyword>
<dbReference type="InterPro" id="IPR038731">
    <property type="entry name" value="RgtA/B/C-like"/>
</dbReference>
<dbReference type="Proteomes" id="UP001164653">
    <property type="component" value="Chromosome"/>
</dbReference>
<comment type="subcellular location">
    <subcellularLocation>
        <location evidence="1">Cell membrane</location>
        <topology evidence="1">Multi-pass membrane protein</topology>
    </subcellularLocation>
</comment>
<feature type="transmembrane region" description="Helical" evidence="8">
    <location>
        <begin position="310"/>
        <end position="330"/>
    </location>
</feature>
<evidence type="ECO:0000256" key="2">
    <source>
        <dbReference type="ARBA" id="ARBA00022475"/>
    </source>
</evidence>
<dbReference type="EC" id="2.4.-.-" evidence="10"/>
<proteinExistence type="predicted"/>
<evidence type="ECO:0000256" key="6">
    <source>
        <dbReference type="ARBA" id="ARBA00022989"/>
    </source>
</evidence>
<evidence type="ECO:0000256" key="1">
    <source>
        <dbReference type="ARBA" id="ARBA00004651"/>
    </source>
</evidence>
<evidence type="ECO:0000259" key="9">
    <source>
        <dbReference type="Pfam" id="PF13231"/>
    </source>
</evidence>
<protein>
    <submittedName>
        <fullName evidence="10">Glycosyltransferase family 39 protein</fullName>
        <ecNumber evidence="10">2.4.-.-</ecNumber>
    </submittedName>
</protein>
<feature type="transmembrane region" description="Helical" evidence="8">
    <location>
        <begin position="105"/>
        <end position="126"/>
    </location>
</feature>
<evidence type="ECO:0000256" key="8">
    <source>
        <dbReference type="SAM" id="Phobius"/>
    </source>
</evidence>
<evidence type="ECO:0000256" key="7">
    <source>
        <dbReference type="ARBA" id="ARBA00023136"/>
    </source>
</evidence>
<feature type="transmembrane region" description="Helical" evidence="8">
    <location>
        <begin position="161"/>
        <end position="192"/>
    </location>
</feature>
<keyword evidence="5 8" id="KW-0812">Transmembrane</keyword>
<keyword evidence="3 10" id="KW-0328">Glycosyltransferase</keyword>
<sequence>MERTNYIPYIYLFLILAVYFFGLNVPLFDDDSAHHALIGMHMYLTGNYVDLIDRGRDYLDKPHLLFWLAALGDELLGVGTLSYKLPTLLLALPGVYATFRLAKRLYGQSVGINAVLILISSQAYILAHNDVRMDAILLSFIITATWLLYEYTLTYRTDRLILGVLSLALAFATKGMTGAAVPVIAVGSQLLYQRNWRFIRSFKWLWAIPLFLVFIGPILYCYYLQFDLHPEKVIRGMSHISGITFILFFQNTERLQGVNWGSSGGNDPFLFFHSLLWALLPWCLLGYWAVVKKGIHLIKTKLVYRPGEEILSWVTIVVMFAILTSSNFRLPHYLNILFPFFSILIAGQLENVLKSSVSGTGERNWLMITQKFVAVVMALLGLIINGYLFPVKSLVVIVLSLAALFLLFYEWTSRRDFLGKLVMISFCSSLFTNMLMNGNFYFQIQEYQAGHHIAAKIRQLEIPLNNIYITDWKSPSMHYYSEYFFKDSDPVTLAGSNDFWLAGSMASIDEVARARQMKMKESYHFPDFDTTKLKAGFVDPSTREQACRDIGLVHLKKE</sequence>